<dbReference type="Proteomes" id="UP000031982">
    <property type="component" value="Unassembled WGS sequence"/>
</dbReference>
<proteinExistence type="predicted"/>
<evidence type="ECO:0008006" key="3">
    <source>
        <dbReference type="Google" id="ProtNLM"/>
    </source>
</evidence>
<organism evidence="1 2">
    <name type="scientific">Bacillus badius</name>
    <dbReference type="NCBI Taxonomy" id="1455"/>
    <lineage>
        <taxon>Bacteria</taxon>
        <taxon>Bacillati</taxon>
        <taxon>Bacillota</taxon>
        <taxon>Bacilli</taxon>
        <taxon>Bacillales</taxon>
        <taxon>Bacillaceae</taxon>
        <taxon>Pseudobacillus</taxon>
    </lineage>
</organism>
<comment type="caution">
    <text evidence="1">The sequence shown here is derived from an EMBL/GenBank/DDBJ whole genome shotgun (WGS) entry which is preliminary data.</text>
</comment>
<sequence length="42" mass="4860">MYASQIYKFSSILTEIQKEKGTRFRCLSGCWQRLVLSLPACC</sequence>
<keyword evidence="2" id="KW-1185">Reference proteome</keyword>
<gene>
    <name evidence="1" type="ORF">SD77_0461</name>
</gene>
<protein>
    <recommendedName>
        <fullName evidence="3">Mobile element protein</fullName>
    </recommendedName>
</protein>
<evidence type="ECO:0000313" key="1">
    <source>
        <dbReference type="EMBL" id="KIL80613.1"/>
    </source>
</evidence>
<reference evidence="1 2" key="1">
    <citation type="submission" date="2015-01" db="EMBL/GenBank/DDBJ databases">
        <title>Genome Assembly of Bacillus badius MTCC 1458.</title>
        <authorList>
            <person name="Verma A."/>
            <person name="Khatri I."/>
            <person name="Mual P."/>
            <person name="Subramanian S."/>
            <person name="Krishnamurthi S."/>
        </authorList>
    </citation>
    <scope>NUCLEOTIDE SEQUENCE [LARGE SCALE GENOMIC DNA]</scope>
    <source>
        <strain evidence="1 2">MTCC 1458</strain>
    </source>
</reference>
<accession>A0ABR5B297</accession>
<name>A0ABR5B297_BACBA</name>
<evidence type="ECO:0000313" key="2">
    <source>
        <dbReference type="Proteomes" id="UP000031982"/>
    </source>
</evidence>
<dbReference type="EMBL" id="JXLP01000001">
    <property type="protein sequence ID" value="KIL80613.1"/>
    <property type="molecule type" value="Genomic_DNA"/>
</dbReference>